<keyword evidence="8" id="KW-0496">Mitochondrion</keyword>
<keyword evidence="7" id="KW-0443">Lipid metabolism</keyword>
<dbReference type="OrthoDB" id="1696280at2759"/>
<dbReference type="FunFam" id="3.90.226.10:FF:000034">
    <property type="entry name" value="Enoyl-CoA delta isomerase 1"/>
    <property type="match status" value="1"/>
</dbReference>
<comment type="catalytic activity">
    <reaction evidence="10">
        <text>(3Z)-decenoyl-CoA = (2E)-decenoyl-CoA</text>
        <dbReference type="Rhea" id="RHEA:77195"/>
        <dbReference type="ChEBI" id="CHEBI:61406"/>
        <dbReference type="ChEBI" id="CHEBI:195601"/>
    </reaction>
    <physiologicalReaction direction="left-to-right" evidence="10">
        <dbReference type="Rhea" id="RHEA:77196"/>
    </physiologicalReaction>
</comment>
<keyword evidence="4" id="KW-0276">Fatty acid metabolism</keyword>
<organism evidence="17 18">
    <name type="scientific">Drosophila hydei</name>
    <name type="common">Fruit fly</name>
    <dbReference type="NCBI Taxonomy" id="7224"/>
    <lineage>
        <taxon>Eukaryota</taxon>
        <taxon>Metazoa</taxon>
        <taxon>Ecdysozoa</taxon>
        <taxon>Arthropoda</taxon>
        <taxon>Hexapoda</taxon>
        <taxon>Insecta</taxon>
        <taxon>Pterygota</taxon>
        <taxon>Neoptera</taxon>
        <taxon>Endopterygota</taxon>
        <taxon>Diptera</taxon>
        <taxon>Brachycera</taxon>
        <taxon>Muscomorpha</taxon>
        <taxon>Ephydroidea</taxon>
        <taxon>Drosophilidae</taxon>
        <taxon>Drosophila</taxon>
    </lineage>
</organism>
<evidence type="ECO:0000256" key="4">
    <source>
        <dbReference type="ARBA" id="ARBA00022832"/>
    </source>
</evidence>
<keyword evidence="6" id="KW-0007">Acetylation</keyword>
<comment type="function">
    <text evidence="14">Key enzyme of fatty acid beta-oxidation. Able to isomerize both 3-cis (3Z) and 3-trans (3E) double bonds into the 2-trans (2E) form in a range of enoyl-CoA species, with a preference for (3Z)-enoyl-CoAs over (3E)-enoyl-CoAs. The catalytic efficiency of this enzyme is not affected by the fatty acyl chain length.</text>
</comment>
<evidence type="ECO:0000256" key="6">
    <source>
        <dbReference type="ARBA" id="ARBA00022990"/>
    </source>
</evidence>
<comment type="catalytic activity">
    <reaction evidence="11">
        <text>(2E)-tetradecenoyl-CoA = (3Z)-tetradecenoyl-CoA</text>
        <dbReference type="Rhea" id="RHEA:29847"/>
        <dbReference type="ChEBI" id="CHEBI:61405"/>
        <dbReference type="ChEBI" id="CHEBI:61968"/>
    </reaction>
    <physiologicalReaction direction="right-to-left" evidence="11">
        <dbReference type="Rhea" id="RHEA:29849"/>
    </physiologicalReaction>
</comment>
<gene>
    <name evidence="18" type="primary">LOC111599972</name>
</gene>
<dbReference type="GO" id="GO:0004165">
    <property type="term" value="F:delta(3)-delta(2)-enoyl-CoA isomerase activity"/>
    <property type="evidence" value="ECO:0007669"/>
    <property type="project" value="UniProtKB-EC"/>
</dbReference>
<dbReference type="InterPro" id="IPR001753">
    <property type="entry name" value="Enoyl-CoA_hydra/iso"/>
</dbReference>
<dbReference type="AlphaFoldDB" id="A0A6J1LWK1"/>
<evidence type="ECO:0000256" key="11">
    <source>
        <dbReference type="ARBA" id="ARBA00051293"/>
    </source>
</evidence>
<dbReference type="PANTHER" id="PTHR11941">
    <property type="entry name" value="ENOYL-COA HYDRATASE-RELATED"/>
    <property type="match status" value="1"/>
</dbReference>
<comment type="subcellular location">
    <subcellularLocation>
        <location evidence="1">Mitochondrion matrix</location>
    </subcellularLocation>
</comment>
<evidence type="ECO:0000256" key="1">
    <source>
        <dbReference type="ARBA" id="ARBA00004305"/>
    </source>
</evidence>
<comment type="catalytic activity">
    <reaction evidence="13">
        <text>(3Z)-octenoyl-CoA = (2E)-octenoyl-CoA</text>
        <dbReference type="Rhea" id="RHEA:46044"/>
        <dbReference type="ChEBI" id="CHEBI:62242"/>
        <dbReference type="ChEBI" id="CHEBI:85640"/>
    </reaction>
    <physiologicalReaction direction="left-to-right" evidence="13">
        <dbReference type="Rhea" id="RHEA:46045"/>
    </physiologicalReaction>
</comment>
<dbReference type="PANTHER" id="PTHR11941:SF45">
    <property type="entry name" value="ENOYL-COA DELTA ISOMERASE 1, MITOCHONDRIAL"/>
    <property type="match status" value="1"/>
</dbReference>
<evidence type="ECO:0000313" key="18">
    <source>
        <dbReference type="RefSeq" id="XP_023171634.1"/>
    </source>
</evidence>
<protein>
    <recommendedName>
        <fullName evidence="15">Enoyl-CoA delta isomerase 1, mitochondrial</fullName>
    </recommendedName>
    <alternativeName>
        <fullName evidence="16">3,2-trans-enoyl-CoA isomerase</fullName>
    </alternativeName>
</protein>
<dbReference type="GeneID" id="111599972"/>
<dbReference type="OMA" id="WFMSSFL"/>
<evidence type="ECO:0000313" key="17">
    <source>
        <dbReference type="Proteomes" id="UP000504633"/>
    </source>
</evidence>
<comment type="subunit">
    <text evidence="3">Homotrimer.</text>
</comment>
<accession>A0A6J1LWK1</accession>
<sequence length="281" mass="31021">MMRSKVLSLVPRATGACRTMSTATKLTTVEVNDKTGIATLTMNRPPVNGLNLELLRDLHKSIEEIEGNKSRGLILTSSNATIFSAGLDILEMYKPDKERIRAFWTSLQDVWLALYGSSVPTAAAINGHSPAGGCLLATACEYRVMLPKFTIGLNETKLGIVAPKWFMASFLSVLPRREAERALNQGRMFTTDEALQIGLVDEAASTKEEALDKCAQFIGTFAKVNPLARSLTKQQLRAVELEQLENERAQDLEKFLFFINQPAVQKGLGIYLESLKKKAKN</sequence>
<dbReference type="Gene3D" id="3.90.226.10">
    <property type="entry name" value="2-enoyl-CoA Hydratase, Chain A, domain 1"/>
    <property type="match status" value="1"/>
</dbReference>
<dbReference type="KEGG" id="dhe:111599972"/>
<evidence type="ECO:0000256" key="3">
    <source>
        <dbReference type="ARBA" id="ARBA00011233"/>
    </source>
</evidence>
<dbReference type="Proteomes" id="UP000504633">
    <property type="component" value="Unplaced"/>
</dbReference>
<dbReference type="Gene3D" id="6.10.250.170">
    <property type="match status" value="1"/>
</dbReference>
<evidence type="ECO:0000256" key="13">
    <source>
        <dbReference type="ARBA" id="ARBA00052542"/>
    </source>
</evidence>
<dbReference type="GO" id="GO:0006635">
    <property type="term" value="P:fatty acid beta-oxidation"/>
    <property type="evidence" value="ECO:0007669"/>
    <property type="project" value="TreeGrafter"/>
</dbReference>
<evidence type="ECO:0000256" key="5">
    <source>
        <dbReference type="ARBA" id="ARBA00022946"/>
    </source>
</evidence>
<comment type="pathway">
    <text evidence="2">Lipid metabolism; fatty acid beta-oxidation.</text>
</comment>
<evidence type="ECO:0000256" key="7">
    <source>
        <dbReference type="ARBA" id="ARBA00023098"/>
    </source>
</evidence>
<comment type="catalytic activity">
    <reaction evidence="12">
        <text>(3Z)-dodecenoyl-CoA = (2E)-dodecenoyl-CoA</text>
        <dbReference type="Rhea" id="RHEA:23716"/>
        <dbReference type="ChEBI" id="CHEBI:57330"/>
        <dbReference type="ChEBI" id="CHEBI:58543"/>
        <dbReference type="EC" id="5.3.3.8"/>
    </reaction>
    <physiologicalReaction direction="left-to-right" evidence="12">
        <dbReference type="Rhea" id="RHEA:23717"/>
    </physiologicalReaction>
</comment>
<dbReference type="SUPFAM" id="SSF52096">
    <property type="entry name" value="ClpP/crotonase"/>
    <property type="match status" value="1"/>
</dbReference>
<evidence type="ECO:0000256" key="12">
    <source>
        <dbReference type="ARBA" id="ARBA00052376"/>
    </source>
</evidence>
<name>A0A6J1LWK1_DROHY</name>
<evidence type="ECO:0000256" key="16">
    <source>
        <dbReference type="ARBA" id="ARBA00083575"/>
    </source>
</evidence>
<keyword evidence="17" id="KW-1185">Reference proteome</keyword>
<evidence type="ECO:0000256" key="10">
    <source>
        <dbReference type="ARBA" id="ARBA00050938"/>
    </source>
</evidence>
<evidence type="ECO:0000256" key="2">
    <source>
        <dbReference type="ARBA" id="ARBA00005005"/>
    </source>
</evidence>
<keyword evidence="9" id="KW-0413">Isomerase</keyword>
<dbReference type="InterPro" id="IPR029045">
    <property type="entry name" value="ClpP/crotonase-like_dom_sf"/>
</dbReference>
<dbReference type="Pfam" id="PF00378">
    <property type="entry name" value="ECH_1"/>
    <property type="match status" value="1"/>
</dbReference>
<dbReference type="CDD" id="cd06558">
    <property type="entry name" value="crotonase-like"/>
    <property type="match status" value="1"/>
</dbReference>
<evidence type="ECO:0000256" key="9">
    <source>
        <dbReference type="ARBA" id="ARBA00023235"/>
    </source>
</evidence>
<dbReference type="RefSeq" id="XP_023171634.1">
    <property type="nucleotide sequence ID" value="XM_023315866.2"/>
</dbReference>
<evidence type="ECO:0000256" key="15">
    <source>
        <dbReference type="ARBA" id="ARBA00068317"/>
    </source>
</evidence>
<dbReference type="GO" id="GO:0005759">
    <property type="term" value="C:mitochondrial matrix"/>
    <property type="evidence" value="ECO:0007669"/>
    <property type="project" value="UniProtKB-SubCell"/>
</dbReference>
<evidence type="ECO:0000256" key="14">
    <source>
        <dbReference type="ARBA" id="ARBA00056147"/>
    </source>
</evidence>
<reference evidence="18" key="1">
    <citation type="submission" date="2025-08" db="UniProtKB">
        <authorList>
            <consortium name="RefSeq"/>
        </authorList>
    </citation>
    <scope>IDENTIFICATION</scope>
    <source>
        <strain evidence="18">15085-1641.00</strain>
        <tissue evidence="18">Whole body</tissue>
    </source>
</reference>
<evidence type="ECO:0000256" key="8">
    <source>
        <dbReference type="ARBA" id="ARBA00023128"/>
    </source>
</evidence>
<keyword evidence="5" id="KW-0809">Transit peptide</keyword>
<proteinExistence type="predicted"/>